<dbReference type="OrthoDB" id="5405444at2"/>
<evidence type="ECO:0000313" key="2">
    <source>
        <dbReference type="EMBL" id="BBD07191.1"/>
    </source>
</evidence>
<keyword evidence="3" id="KW-1185">Reference proteome</keyword>
<accession>A0A2Z6AVD1</accession>
<protein>
    <recommendedName>
        <fullName evidence="4">Doubled CXXCH motif domain-containing protein</fullName>
    </recommendedName>
</protein>
<sequence>MRAGWVWLGAMALCALATVAWAGPYTDSAHGDAGFGVLRSSVTQYTRGHCGHCHEQHASIAGSEPSPSGGPDAYLLYETNHVSQTENFCFTCHTGAGGNQVGGISINRSYTYNFGGDTTPGSYDSDIAAAFSHTMSGSSHHLDSIVSQVLGKTMYDADNIPWSLPADINPCDACHNPHLVKRNYPVDISGGLLGTAVTRPSDPDNLWGDDSSERASAVGWYQAPYWFGRTDRYEPDNDTVQDGSNLPDYNRLCTDCHNDYNTIYSENPMLPDGPRNLRKINWTATSGAVTADAHGVVAGSPRKLQMPYSAVGGNIILGCLDCHEPHGTPYNIYLLRSSVNGKAVHVTDETDTAWLSFCQNSCHGRKHDWKVGCAGCHYHGAARGGF</sequence>
<reference evidence="2 3" key="1">
    <citation type="journal article" date="2018" name="Sci. Adv.">
        <title>Multi-heme cytochromes provide a pathway for survival in energy-limited environments.</title>
        <authorList>
            <person name="Deng X."/>
            <person name="Dohmae N."/>
            <person name="Nealson K.H."/>
            <person name="Hashimoto K."/>
            <person name="Okamoto A."/>
        </authorList>
    </citation>
    <scope>NUCLEOTIDE SEQUENCE [LARGE SCALE GENOMIC DNA]</scope>
    <source>
        <strain evidence="2 3">IS5</strain>
    </source>
</reference>
<feature type="chain" id="PRO_5016466553" description="Doubled CXXCH motif domain-containing protein" evidence="1">
    <location>
        <begin position="23"/>
        <end position="386"/>
    </location>
</feature>
<dbReference type="RefSeq" id="WP_126376192.1">
    <property type="nucleotide sequence ID" value="NZ_AP017378.1"/>
</dbReference>
<evidence type="ECO:0008006" key="4">
    <source>
        <dbReference type="Google" id="ProtNLM"/>
    </source>
</evidence>
<dbReference type="EMBL" id="AP017378">
    <property type="protein sequence ID" value="BBD07191.1"/>
    <property type="molecule type" value="Genomic_DNA"/>
</dbReference>
<dbReference type="SUPFAM" id="SSF48695">
    <property type="entry name" value="Multiheme cytochromes"/>
    <property type="match status" value="1"/>
</dbReference>
<gene>
    <name evidence="2" type="ORF">DFE_0465</name>
</gene>
<organism evidence="2 3">
    <name type="scientific">Desulfovibrio ferrophilus</name>
    <dbReference type="NCBI Taxonomy" id="241368"/>
    <lineage>
        <taxon>Bacteria</taxon>
        <taxon>Pseudomonadati</taxon>
        <taxon>Thermodesulfobacteriota</taxon>
        <taxon>Desulfovibrionia</taxon>
        <taxon>Desulfovibrionales</taxon>
        <taxon>Desulfovibrionaceae</taxon>
        <taxon>Desulfovibrio</taxon>
    </lineage>
</organism>
<keyword evidence="1" id="KW-0732">Signal</keyword>
<dbReference type="AlphaFoldDB" id="A0A2Z6AVD1"/>
<dbReference type="KEGG" id="dfl:DFE_0465"/>
<feature type="signal peptide" evidence="1">
    <location>
        <begin position="1"/>
        <end position="22"/>
    </location>
</feature>
<proteinExistence type="predicted"/>
<dbReference type="InterPro" id="IPR036280">
    <property type="entry name" value="Multihaem_cyt_sf"/>
</dbReference>
<evidence type="ECO:0000256" key="1">
    <source>
        <dbReference type="SAM" id="SignalP"/>
    </source>
</evidence>
<name>A0A2Z6AVD1_9BACT</name>
<evidence type="ECO:0000313" key="3">
    <source>
        <dbReference type="Proteomes" id="UP000269883"/>
    </source>
</evidence>
<dbReference type="Proteomes" id="UP000269883">
    <property type="component" value="Chromosome"/>
</dbReference>